<dbReference type="PANTHER" id="PTHR35535:SF2">
    <property type="entry name" value="DUF306 DOMAIN-CONTAINING PROTEIN"/>
    <property type="match status" value="1"/>
</dbReference>
<gene>
    <name evidence="2" type="ORF">GO493_03065</name>
</gene>
<accession>A0A7K1TYU3</accession>
<dbReference type="AlphaFoldDB" id="A0A7K1TYU3"/>
<evidence type="ECO:0000259" key="1">
    <source>
        <dbReference type="Pfam" id="PF03724"/>
    </source>
</evidence>
<protein>
    <submittedName>
        <fullName evidence="2">META domain-containing protein</fullName>
    </submittedName>
</protein>
<comment type="caution">
    <text evidence="2">The sequence shown here is derived from an EMBL/GenBank/DDBJ whole genome shotgun (WGS) entry which is preliminary data.</text>
</comment>
<dbReference type="InterPro" id="IPR053147">
    <property type="entry name" value="Hsp_HslJ-like"/>
</dbReference>
<name>A0A7K1TYU3_9BACT</name>
<dbReference type="EMBL" id="WRXN01000001">
    <property type="protein sequence ID" value="MVT07226.1"/>
    <property type="molecule type" value="Genomic_DNA"/>
</dbReference>
<dbReference type="PANTHER" id="PTHR35535">
    <property type="entry name" value="HEAT SHOCK PROTEIN HSLJ"/>
    <property type="match status" value="1"/>
</dbReference>
<evidence type="ECO:0000313" key="3">
    <source>
        <dbReference type="Proteomes" id="UP000461730"/>
    </source>
</evidence>
<dbReference type="InterPro" id="IPR005184">
    <property type="entry name" value="DUF306_Meta_HslJ"/>
</dbReference>
<dbReference type="Pfam" id="PF03724">
    <property type="entry name" value="META"/>
    <property type="match status" value="1"/>
</dbReference>
<reference evidence="2 3" key="1">
    <citation type="submission" date="2019-12" db="EMBL/GenBank/DDBJ databases">
        <title>Chitinophaga sp. strain ysch24 (GDMCC 1.1355), whole genome shotgun sequence.</title>
        <authorList>
            <person name="Zhang X."/>
        </authorList>
    </citation>
    <scope>NUCLEOTIDE SEQUENCE [LARGE SCALE GENOMIC DNA]</scope>
    <source>
        <strain evidence="3">ysch24</strain>
    </source>
</reference>
<feature type="domain" description="DUF306" evidence="1">
    <location>
        <begin position="37"/>
        <end position="143"/>
    </location>
</feature>
<organism evidence="2 3">
    <name type="scientific">Chitinophaga tropicalis</name>
    <dbReference type="NCBI Taxonomy" id="2683588"/>
    <lineage>
        <taxon>Bacteria</taxon>
        <taxon>Pseudomonadati</taxon>
        <taxon>Bacteroidota</taxon>
        <taxon>Chitinophagia</taxon>
        <taxon>Chitinophagales</taxon>
        <taxon>Chitinophagaceae</taxon>
        <taxon>Chitinophaga</taxon>
    </lineage>
</organism>
<evidence type="ECO:0000313" key="2">
    <source>
        <dbReference type="EMBL" id="MVT07226.1"/>
    </source>
</evidence>
<proteinExistence type="predicted"/>
<keyword evidence="3" id="KW-1185">Reference proteome</keyword>
<dbReference type="Proteomes" id="UP000461730">
    <property type="component" value="Unassembled WGS sequence"/>
</dbReference>
<dbReference type="InterPro" id="IPR038670">
    <property type="entry name" value="HslJ-like_sf"/>
</dbReference>
<dbReference type="Gene3D" id="2.40.128.270">
    <property type="match status" value="1"/>
</dbReference>
<sequence length="153" mass="17508">MLTIKPYIMFSRLVVIFLVLLANTCSRNKATQQQITSIQQKRWSLTEMEGQKLTNSPVWLEFDATARRFNGNGGCNKVAGEYELTGNEITFKKVISTRMACIDAASNERESALLRMLNDRTYTVRMEEQQLQFRDSGRVALQFTGKTKVKNTK</sequence>